<evidence type="ECO:0000313" key="1">
    <source>
        <dbReference type="EMBL" id="AVO39678.1"/>
    </source>
</evidence>
<evidence type="ECO:0000313" key="2">
    <source>
        <dbReference type="Proteomes" id="UP000237655"/>
    </source>
</evidence>
<dbReference type="InterPro" id="IPR006521">
    <property type="entry name" value="Tail_protein_I"/>
</dbReference>
<keyword evidence="2" id="KW-1185">Reference proteome</keyword>
<organism evidence="1 2">
    <name type="scientific">Pukyongiella litopenaei</name>
    <dbReference type="NCBI Taxonomy" id="2605946"/>
    <lineage>
        <taxon>Bacteria</taxon>
        <taxon>Pseudomonadati</taxon>
        <taxon>Pseudomonadota</taxon>
        <taxon>Alphaproteobacteria</taxon>
        <taxon>Rhodobacterales</taxon>
        <taxon>Paracoccaceae</taxon>
        <taxon>Pukyongiella</taxon>
    </lineage>
</organism>
<protein>
    <submittedName>
        <fullName evidence="1">Phage tail protein I</fullName>
    </submittedName>
</protein>
<dbReference type="EMBL" id="CP027665">
    <property type="protein sequence ID" value="AVO39678.1"/>
    <property type="molecule type" value="Genomic_DNA"/>
</dbReference>
<dbReference type="NCBIfam" id="TIGR01634">
    <property type="entry name" value="tail_P2_I"/>
    <property type="match status" value="1"/>
</dbReference>
<sequence length="186" mass="20268">MPTLLPPNAQPIEYALEQFSSRQAGLPLPTTKLWNVDSCPATLLPWLAWALSVDNWDASWPEGTKRAAVAASIEIHRRKGSVASVRDAIAAFGFGVAAIVEGWGGYIYDGTLTYDGAETYGAPDHWAEYRVYLVRPITIAQAEQLRAILKNVAPARCHLAGLHFTEVAHTYDGTIDYDGAYSYGVA</sequence>
<reference evidence="2" key="1">
    <citation type="submission" date="2018-03" db="EMBL/GenBank/DDBJ databases">
        <title>Genomic analysis of the strain SH-1 isolated from shrimp intestine.</title>
        <authorList>
            <person name="Kim Y.-S."/>
            <person name="Kim S.-E."/>
            <person name="Kim K.-H."/>
        </authorList>
    </citation>
    <scope>NUCLEOTIDE SEQUENCE [LARGE SCALE GENOMIC DNA]</scope>
    <source>
        <strain evidence="2">SH-1</strain>
    </source>
</reference>
<dbReference type="Proteomes" id="UP000237655">
    <property type="component" value="Chromosome"/>
</dbReference>
<name>A0A2S0MUX5_9RHOB</name>
<dbReference type="Pfam" id="PF09684">
    <property type="entry name" value="Tail_P2_I"/>
    <property type="match status" value="1"/>
</dbReference>
<dbReference type="KEGG" id="thas:C6Y53_06495"/>
<accession>A0A2S0MUX5</accession>
<proteinExistence type="predicted"/>
<dbReference type="AlphaFoldDB" id="A0A2S0MUX5"/>
<gene>
    <name evidence="1" type="ORF">C6Y53_06495</name>
</gene>